<comment type="caution">
    <text evidence="6">The sequence shown here is derived from an EMBL/GenBank/DDBJ whole genome shotgun (WGS) entry which is preliminary data.</text>
</comment>
<dbReference type="InterPro" id="IPR009057">
    <property type="entry name" value="Homeodomain-like_sf"/>
</dbReference>
<evidence type="ECO:0000259" key="5">
    <source>
        <dbReference type="PROSITE" id="PS01124"/>
    </source>
</evidence>
<gene>
    <name evidence="6" type="ORF">GTW23_22220</name>
</gene>
<accession>A0ABT1CXI3</accession>
<dbReference type="Proteomes" id="UP001320715">
    <property type="component" value="Unassembled WGS sequence"/>
</dbReference>
<dbReference type="InterPro" id="IPR018062">
    <property type="entry name" value="HTH_AraC-typ_CS"/>
</dbReference>
<name>A0ABT1CXI3_9HYPH</name>
<dbReference type="SUPFAM" id="SSF51215">
    <property type="entry name" value="Regulatory protein AraC"/>
    <property type="match status" value="1"/>
</dbReference>
<dbReference type="PROSITE" id="PS01124">
    <property type="entry name" value="HTH_ARAC_FAMILY_2"/>
    <property type="match status" value="1"/>
</dbReference>
<dbReference type="PANTHER" id="PTHR46796:SF6">
    <property type="entry name" value="ARAC SUBFAMILY"/>
    <property type="match status" value="1"/>
</dbReference>
<dbReference type="InterPro" id="IPR050204">
    <property type="entry name" value="AraC_XylS_family_regulators"/>
</dbReference>
<evidence type="ECO:0000256" key="4">
    <source>
        <dbReference type="ARBA" id="ARBA00023163"/>
    </source>
</evidence>
<dbReference type="PRINTS" id="PR00032">
    <property type="entry name" value="HTHARAC"/>
</dbReference>
<dbReference type="PANTHER" id="PTHR46796">
    <property type="entry name" value="HTH-TYPE TRANSCRIPTIONAL ACTIVATOR RHAS-RELATED"/>
    <property type="match status" value="1"/>
</dbReference>
<dbReference type="InterPro" id="IPR020449">
    <property type="entry name" value="Tscrpt_reg_AraC-type_HTH"/>
</dbReference>
<dbReference type="RefSeq" id="WP_252917541.1">
    <property type="nucleotide sequence ID" value="NZ_JAAAML010000005.1"/>
</dbReference>
<keyword evidence="4" id="KW-0804">Transcription</keyword>
<dbReference type="EMBL" id="JAAAML010000005">
    <property type="protein sequence ID" value="MCO6410909.1"/>
    <property type="molecule type" value="Genomic_DNA"/>
</dbReference>
<reference evidence="6 7" key="1">
    <citation type="submission" date="2020-01" db="EMBL/GenBank/DDBJ databases">
        <title>Genomes of bacteria type strains.</title>
        <authorList>
            <person name="Chen J."/>
            <person name="Zhu S."/>
            <person name="Yang J."/>
        </authorList>
    </citation>
    <scope>NUCLEOTIDE SEQUENCE [LARGE SCALE GENOMIC DNA]</scope>
    <source>
        <strain evidence="6 7">DSM 16655</strain>
    </source>
</reference>
<evidence type="ECO:0000313" key="6">
    <source>
        <dbReference type="EMBL" id="MCO6410909.1"/>
    </source>
</evidence>
<dbReference type="Gene3D" id="1.10.10.60">
    <property type="entry name" value="Homeodomain-like"/>
    <property type="match status" value="2"/>
</dbReference>
<protein>
    <submittedName>
        <fullName evidence="6">Helix-turn-helix domain-containing protein</fullName>
    </submittedName>
</protein>
<dbReference type="SUPFAM" id="SSF46689">
    <property type="entry name" value="Homeodomain-like"/>
    <property type="match status" value="2"/>
</dbReference>
<dbReference type="InterPro" id="IPR037923">
    <property type="entry name" value="HTH-like"/>
</dbReference>
<proteinExistence type="predicted"/>
<evidence type="ECO:0000256" key="1">
    <source>
        <dbReference type="ARBA" id="ARBA00023015"/>
    </source>
</evidence>
<sequence>MTRELVAPFTTFKTGSCRTLSRESKSWGRVRAEQVQRTGLKTEETSLTSRDHLVLLNLKGSSERGDYSLDGKPAGFARRKPGSILFVPAGCHWKGWEAGAASAAYLSITIDPAKVSELLGRDSVRRHPTLRPDLGFEDPAVMHAVRGIGAEIHDRSPLSTLLVESYVSAIFIQLFRKQTNYSVVNKAGGLAPRSFNRVMEKIDQDLSVDLSLSQLADVAGVSIPHFCRAFKQMTGSPPYAFIIGRRIDRAKEHLRSSDMSITDIALDCGFSSSSHFANGFRREVGMSPVVYRRSFWQ</sequence>
<keyword evidence="3" id="KW-0010">Activator</keyword>
<feature type="domain" description="HTH araC/xylS-type" evidence="5">
    <location>
        <begin position="196"/>
        <end position="294"/>
    </location>
</feature>
<keyword evidence="7" id="KW-1185">Reference proteome</keyword>
<evidence type="ECO:0000256" key="2">
    <source>
        <dbReference type="ARBA" id="ARBA00023125"/>
    </source>
</evidence>
<dbReference type="Pfam" id="PF12833">
    <property type="entry name" value="HTH_18"/>
    <property type="match status" value="1"/>
</dbReference>
<keyword evidence="1" id="KW-0805">Transcription regulation</keyword>
<dbReference type="InterPro" id="IPR018060">
    <property type="entry name" value="HTH_AraC"/>
</dbReference>
<keyword evidence="2" id="KW-0238">DNA-binding</keyword>
<organism evidence="6 7">
    <name type="scientific">Hoeflea alexandrii</name>
    <dbReference type="NCBI Taxonomy" id="288436"/>
    <lineage>
        <taxon>Bacteria</taxon>
        <taxon>Pseudomonadati</taxon>
        <taxon>Pseudomonadota</taxon>
        <taxon>Alphaproteobacteria</taxon>
        <taxon>Hyphomicrobiales</taxon>
        <taxon>Rhizobiaceae</taxon>
        <taxon>Hoeflea</taxon>
    </lineage>
</organism>
<evidence type="ECO:0000256" key="3">
    <source>
        <dbReference type="ARBA" id="ARBA00023159"/>
    </source>
</evidence>
<dbReference type="SMART" id="SM00342">
    <property type="entry name" value="HTH_ARAC"/>
    <property type="match status" value="1"/>
</dbReference>
<evidence type="ECO:0000313" key="7">
    <source>
        <dbReference type="Proteomes" id="UP001320715"/>
    </source>
</evidence>
<dbReference type="PROSITE" id="PS00041">
    <property type="entry name" value="HTH_ARAC_FAMILY_1"/>
    <property type="match status" value="1"/>
</dbReference>